<dbReference type="Proteomes" id="UP000295515">
    <property type="component" value="Unassembled WGS sequence"/>
</dbReference>
<evidence type="ECO:0000313" key="2">
    <source>
        <dbReference type="Proteomes" id="UP000295515"/>
    </source>
</evidence>
<organism evidence="1 2">
    <name type="scientific">Longibaculum muris</name>
    <dbReference type="NCBI Taxonomy" id="1796628"/>
    <lineage>
        <taxon>Bacteria</taxon>
        <taxon>Bacillati</taxon>
        <taxon>Bacillota</taxon>
        <taxon>Erysipelotrichia</taxon>
        <taxon>Erysipelotrichales</taxon>
        <taxon>Coprobacillaceae</taxon>
        <taxon>Longibaculum</taxon>
    </lineage>
</organism>
<dbReference type="InterPro" id="IPR009702">
    <property type="entry name" value="DUF1284"/>
</dbReference>
<protein>
    <submittedName>
        <fullName evidence="1">Uncharacterized protein DUF1284</fullName>
    </submittedName>
</protein>
<dbReference type="EMBL" id="SMCQ01000022">
    <property type="protein sequence ID" value="TCV93807.1"/>
    <property type="molecule type" value="Genomic_DNA"/>
</dbReference>
<comment type="caution">
    <text evidence="1">The sequence shown here is derived from an EMBL/GenBank/DDBJ whole genome shotgun (WGS) entry which is preliminary data.</text>
</comment>
<sequence>MIIIKPHHFMDIIKLYGSGIEVFVPDEKMQHDFYKIANEIIKNHQVKLSLTIDADDICQPCVQCINGICDNGLPKTLGNIKKDDYNKRLDQRLIDYLHLDLKEQYTALALCRIMYEKKDIIFKVWLEEDDKITQRRFELFQLGAKKYGNLE</sequence>
<proteinExistence type="predicted"/>
<name>A0A4R3YMF5_9FIRM</name>
<dbReference type="GeneID" id="98916304"/>
<dbReference type="RefSeq" id="WP_132226479.1">
    <property type="nucleotide sequence ID" value="NZ_JANKBF010000009.1"/>
</dbReference>
<dbReference type="Pfam" id="PF06935">
    <property type="entry name" value="DUF1284"/>
    <property type="match status" value="1"/>
</dbReference>
<gene>
    <name evidence="1" type="ORF">EDD60_12248</name>
</gene>
<evidence type="ECO:0000313" key="1">
    <source>
        <dbReference type="EMBL" id="TCV93807.1"/>
    </source>
</evidence>
<accession>A0A4R3YMF5</accession>
<reference evidence="1 2" key="1">
    <citation type="submission" date="2019-03" db="EMBL/GenBank/DDBJ databases">
        <title>Genomic Encyclopedia of Type Strains, Phase IV (KMG-IV): sequencing the most valuable type-strain genomes for metagenomic binning, comparative biology and taxonomic classification.</title>
        <authorList>
            <person name="Goeker M."/>
        </authorList>
    </citation>
    <scope>NUCLEOTIDE SEQUENCE [LARGE SCALE GENOMIC DNA]</scope>
    <source>
        <strain evidence="1 2">DSM 29487</strain>
    </source>
</reference>
<keyword evidence="2" id="KW-1185">Reference proteome</keyword>
<dbReference type="AlphaFoldDB" id="A0A4R3YMF5"/>